<dbReference type="Gene3D" id="3.40.50.720">
    <property type="entry name" value="NAD(P)-binding Rossmann-like Domain"/>
    <property type="match status" value="1"/>
</dbReference>
<dbReference type="PROSITE" id="PS00606">
    <property type="entry name" value="KS3_1"/>
    <property type="match status" value="1"/>
</dbReference>
<feature type="coiled-coil region" evidence="10">
    <location>
        <begin position="4"/>
        <end position="31"/>
    </location>
</feature>
<dbReference type="PROSITE" id="PS00012">
    <property type="entry name" value="PHOSPHOPANTETHEINE"/>
    <property type="match status" value="1"/>
</dbReference>
<dbReference type="Pfam" id="PF08990">
    <property type="entry name" value="Docking"/>
    <property type="match status" value="1"/>
</dbReference>
<dbReference type="CDD" id="cd05195">
    <property type="entry name" value="enoyl_red"/>
    <property type="match status" value="1"/>
</dbReference>
<feature type="region of interest" description="Disordered" evidence="11">
    <location>
        <begin position="1383"/>
        <end position="1405"/>
    </location>
</feature>
<dbReference type="PANTHER" id="PTHR43775">
    <property type="entry name" value="FATTY ACID SYNTHASE"/>
    <property type="match status" value="1"/>
</dbReference>
<dbReference type="SMART" id="SM00823">
    <property type="entry name" value="PKS_PP"/>
    <property type="match status" value="1"/>
</dbReference>
<name>A0A7X0CAV1_9ACTN</name>
<dbReference type="FunFam" id="3.40.47.10:FF:000019">
    <property type="entry name" value="Polyketide synthase type I"/>
    <property type="match status" value="1"/>
</dbReference>
<dbReference type="Gene3D" id="3.40.366.10">
    <property type="entry name" value="Malonyl-Coenzyme A Acyl Carrier Protein, domain 2"/>
    <property type="match status" value="1"/>
</dbReference>
<feature type="active site" description="Proton donor; for dehydratase activity" evidence="9">
    <location>
        <position position="1143"/>
    </location>
</feature>
<evidence type="ECO:0000256" key="11">
    <source>
        <dbReference type="SAM" id="MobiDB-lite"/>
    </source>
</evidence>
<dbReference type="SUPFAM" id="SSF55048">
    <property type="entry name" value="Probable ACP-binding domain of malonyl-CoA ACP transacylase"/>
    <property type="match status" value="1"/>
</dbReference>
<dbReference type="InterPro" id="IPR006162">
    <property type="entry name" value="Ppantetheine_attach_site"/>
</dbReference>
<keyword evidence="8" id="KW-0012">Acyltransferase</keyword>
<dbReference type="CDD" id="cd00833">
    <property type="entry name" value="PKS"/>
    <property type="match status" value="1"/>
</dbReference>
<feature type="domain" description="PKS/mFAS DH" evidence="14">
    <location>
        <begin position="949"/>
        <end position="1218"/>
    </location>
</feature>
<dbReference type="SUPFAM" id="SSF51735">
    <property type="entry name" value="NAD(P)-binding Rossmann-fold domains"/>
    <property type="match status" value="3"/>
</dbReference>
<dbReference type="InterPro" id="IPR013154">
    <property type="entry name" value="ADH-like_N"/>
</dbReference>
<dbReference type="SUPFAM" id="SSF52151">
    <property type="entry name" value="FabD/lysophospholipase-like"/>
    <property type="match status" value="1"/>
</dbReference>
<dbReference type="Pfam" id="PF00698">
    <property type="entry name" value="Acyl_transf_1"/>
    <property type="match status" value="1"/>
</dbReference>
<dbReference type="GO" id="GO:0016491">
    <property type="term" value="F:oxidoreductase activity"/>
    <property type="evidence" value="ECO:0007669"/>
    <property type="project" value="InterPro"/>
</dbReference>
<dbReference type="Pfam" id="PF08659">
    <property type="entry name" value="KR"/>
    <property type="match status" value="1"/>
</dbReference>
<dbReference type="InterPro" id="IPR015083">
    <property type="entry name" value="NorB/c/GfsB-D-like_docking"/>
</dbReference>
<evidence type="ECO:0000259" key="13">
    <source>
        <dbReference type="PROSITE" id="PS52004"/>
    </source>
</evidence>
<dbReference type="GO" id="GO:0006633">
    <property type="term" value="P:fatty acid biosynthetic process"/>
    <property type="evidence" value="ECO:0007669"/>
    <property type="project" value="InterPro"/>
</dbReference>
<dbReference type="InterPro" id="IPR014030">
    <property type="entry name" value="Ketoacyl_synth_N"/>
</dbReference>
<dbReference type="Pfam" id="PF21089">
    <property type="entry name" value="PKS_DH_N"/>
    <property type="match status" value="1"/>
</dbReference>
<dbReference type="SMART" id="SM00826">
    <property type="entry name" value="PKS_DH"/>
    <property type="match status" value="1"/>
</dbReference>
<evidence type="ECO:0000256" key="10">
    <source>
        <dbReference type="SAM" id="Coils"/>
    </source>
</evidence>
<dbReference type="InterPro" id="IPR057326">
    <property type="entry name" value="KR_dom"/>
</dbReference>
<evidence type="ECO:0000256" key="2">
    <source>
        <dbReference type="ARBA" id="ARBA00004792"/>
    </source>
</evidence>
<dbReference type="Proteomes" id="UP000583800">
    <property type="component" value="Unassembled WGS sequence"/>
</dbReference>
<dbReference type="InterPro" id="IPR020807">
    <property type="entry name" value="PKS_DH"/>
</dbReference>
<feature type="region of interest" description="C-terminal hotdog fold" evidence="9">
    <location>
        <begin position="1083"/>
        <end position="1218"/>
    </location>
</feature>
<keyword evidence="16" id="KW-1185">Reference proteome</keyword>
<dbReference type="PROSITE" id="PS52004">
    <property type="entry name" value="KS3_2"/>
    <property type="match status" value="1"/>
</dbReference>
<dbReference type="InterPro" id="IPR036299">
    <property type="entry name" value="Polyketide_synth_docking_sf"/>
</dbReference>
<keyword evidence="6" id="KW-0045">Antibiotic biosynthesis</keyword>
<evidence type="ECO:0000256" key="5">
    <source>
        <dbReference type="ARBA" id="ARBA00022679"/>
    </source>
</evidence>
<dbReference type="Gene3D" id="3.40.47.10">
    <property type="match status" value="1"/>
</dbReference>
<dbReference type="SUPFAM" id="SSF47336">
    <property type="entry name" value="ACP-like"/>
    <property type="match status" value="1"/>
</dbReference>
<evidence type="ECO:0000256" key="3">
    <source>
        <dbReference type="ARBA" id="ARBA00022450"/>
    </source>
</evidence>
<dbReference type="SUPFAM" id="SSF50129">
    <property type="entry name" value="GroES-like"/>
    <property type="match status" value="1"/>
</dbReference>
<dbReference type="InterPro" id="IPR050091">
    <property type="entry name" value="PKS_NRPS_Biosynth_Enz"/>
</dbReference>
<dbReference type="Pfam" id="PF00550">
    <property type="entry name" value="PP-binding"/>
    <property type="match status" value="1"/>
</dbReference>
<evidence type="ECO:0000256" key="4">
    <source>
        <dbReference type="ARBA" id="ARBA00022553"/>
    </source>
</evidence>
<dbReference type="InterPro" id="IPR049552">
    <property type="entry name" value="PKS_DH_N"/>
</dbReference>
<dbReference type="CDD" id="cd08956">
    <property type="entry name" value="KR_3_FAS_SDR_x"/>
    <property type="match status" value="1"/>
</dbReference>
<dbReference type="SUPFAM" id="SSF101173">
    <property type="entry name" value="Docking domain B of the erythromycin polyketide synthase (DEBS)"/>
    <property type="match status" value="1"/>
</dbReference>
<feature type="region of interest" description="N-terminal hotdog fold" evidence="9">
    <location>
        <begin position="949"/>
        <end position="1069"/>
    </location>
</feature>
<keyword evidence="4" id="KW-0597">Phosphoprotein</keyword>
<dbReference type="Gene3D" id="3.40.50.11460">
    <property type="match status" value="1"/>
</dbReference>
<dbReference type="SMART" id="SM00825">
    <property type="entry name" value="PKS_KS"/>
    <property type="match status" value="1"/>
</dbReference>
<dbReference type="FunFam" id="1.10.1200.10:FF:000007">
    <property type="entry name" value="Probable polyketide synthase pks17"/>
    <property type="match status" value="1"/>
</dbReference>
<dbReference type="InterPro" id="IPR020806">
    <property type="entry name" value="PKS_PP-bd"/>
</dbReference>
<dbReference type="PROSITE" id="PS01162">
    <property type="entry name" value="QOR_ZETA_CRYSTAL"/>
    <property type="match status" value="1"/>
</dbReference>
<feature type="domain" description="Ketosynthase family 3 (KS3)" evidence="13">
    <location>
        <begin position="33"/>
        <end position="455"/>
    </location>
</feature>
<keyword evidence="3" id="KW-0596">Phosphopantetheine</keyword>
<dbReference type="InterPro" id="IPR014031">
    <property type="entry name" value="Ketoacyl_synth_C"/>
</dbReference>
<evidence type="ECO:0000256" key="1">
    <source>
        <dbReference type="ARBA" id="ARBA00001957"/>
    </source>
</evidence>
<dbReference type="PROSITE" id="PS50075">
    <property type="entry name" value="CARRIER"/>
    <property type="match status" value="1"/>
</dbReference>
<dbReference type="SMART" id="SM00829">
    <property type="entry name" value="PKS_ER"/>
    <property type="match status" value="1"/>
</dbReference>
<evidence type="ECO:0000259" key="14">
    <source>
        <dbReference type="PROSITE" id="PS52019"/>
    </source>
</evidence>
<dbReference type="InterPro" id="IPR036291">
    <property type="entry name" value="NAD(P)-bd_dom_sf"/>
</dbReference>
<dbReference type="SMART" id="SM00827">
    <property type="entry name" value="PKS_AT"/>
    <property type="match status" value="1"/>
</dbReference>
<dbReference type="SMART" id="SM00822">
    <property type="entry name" value="PKS_KR"/>
    <property type="match status" value="1"/>
</dbReference>
<dbReference type="InterPro" id="IPR055123">
    <property type="entry name" value="SpnB-like_Rossmann"/>
</dbReference>
<dbReference type="GO" id="GO:0008270">
    <property type="term" value="F:zinc ion binding"/>
    <property type="evidence" value="ECO:0007669"/>
    <property type="project" value="InterPro"/>
</dbReference>
<feature type="active site" description="Proton acceptor; for dehydratase activity" evidence="9">
    <location>
        <position position="981"/>
    </location>
</feature>
<proteinExistence type="predicted"/>
<dbReference type="PANTHER" id="PTHR43775:SF51">
    <property type="entry name" value="INACTIVE PHENOLPHTHIOCEROL SYNTHESIS POLYKETIDE SYNTHASE TYPE I PKS1-RELATED"/>
    <property type="match status" value="1"/>
</dbReference>
<dbReference type="InterPro" id="IPR016036">
    <property type="entry name" value="Malonyl_transacylase_ACP-bd"/>
</dbReference>
<keyword evidence="5 15" id="KW-0808">Transferase</keyword>
<dbReference type="Gene3D" id="3.90.180.10">
    <property type="entry name" value="Medium-chain alcohol dehydrogenases, catalytic domain"/>
    <property type="match status" value="1"/>
</dbReference>
<dbReference type="Gene3D" id="3.10.129.110">
    <property type="entry name" value="Polyketide synthase dehydratase"/>
    <property type="match status" value="1"/>
</dbReference>
<reference evidence="15 16" key="1">
    <citation type="submission" date="2020-08" db="EMBL/GenBank/DDBJ databases">
        <title>Sequencing the genomes of 1000 actinobacteria strains.</title>
        <authorList>
            <person name="Klenk H.-P."/>
        </authorList>
    </citation>
    <scope>NUCLEOTIDE SEQUENCE [LARGE SCALE GENOMIC DNA]</scope>
    <source>
        <strain evidence="15 16">DSM 45913</strain>
    </source>
</reference>
<dbReference type="SMART" id="SM01294">
    <property type="entry name" value="PKS_PP_betabranch"/>
    <property type="match status" value="1"/>
</dbReference>
<keyword evidence="10" id="KW-0175">Coiled coil</keyword>
<dbReference type="Pfam" id="PF13602">
    <property type="entry name" value="ADH_zinc_N_2"/>
    <property type="match status" value="1"/>
</dbReference>
<dbReference type="GO" id="GO:0031177">
    <property type="term" value="F:phosphopantetheine binding"/>
    <property type="evidence" value="ECO:0007669"/>
    <property type="project" value="InterPro"/>
</dbReference>
<dbReference type="Pfam" id="PF08240">
    <property type="entry name" value="ADH_N"/>
    <property type="match status" value="1"/>
</dbReference>
<dbReference type="InterPro" id="IPR009081">
    <property type="entry name" value="PP-bd_ACP"/>
</dbReference>
<accession>A0A7X0CAV1</accession>
<dbReference type="EMBL" id="JACHJB010000004">
    <property type="protein sequence ID" value="MBB6351427.1"/>
    <property type="molecule type" value="Genomic_DNA"/>
</dbReference>
<dbReference type="Pfam" id="PF22953">
    <property type="entry name" value="SpnB_Rossmann"/>
    <property type="match status" value="1"/>
</dbReference>
<dbReference type="GO" id="GO:0033068">
    <property type="term" value="P:macrolide biosynthetic process"/>
    <property type="evidence" value="ECO:0007669"/>
    <property type="project" value="UniProtKB-ARBA"/>
</dbReference>
<dbReference type="InterPro" id="IPR042104">
    <property type="entry name" value="PKS_dehydratase_sf"/>
</dbReference>
<evidence type="ECO:0000259" key="12">
    <source>
        <dbReference type="PROSITE" id="PS50075"/>
    </source>
</evidence>
<dbReference type="InterPro" id="IPR032821">
    <property type="entry name" value="PKS_assoc"/>
</dbReference>
<dbReference type="InterPro" id="IPR016039">
    <property type="entry name" value="Thiolase-like"/>
</dbReference>
<dbReference type="Pfam" id="PF14765">
    <property type="entry name" value="PS-DH"/>
    <property type="match status" value="1"/>
</dbReference>
<gene>
    <name evidence="15" type="ORF">FHU36_008010</name>
</gene>
<comment type="cofactor">
    <cofactor evidence="1">
        <name>pantetheine 4'-phosphate</name>
        <dbReference type="ChEBI" id="CHEBI:47942"/>
    </cofactor>
</comment>
<dbReference type="InterPro" id="IPR036736">
    <property type="entry name" value="ACP-like_sf"/>
</dbReference>
<comment type="pathway">
    <text evidence="2">Antibiotic biosynthesis.</text>
</comment>
<dbReference type="Pfam" id="PF16197">
    <property type="entry name" value="KAsynt_C_assoc"/>
    <property type="match status" value="1"/>
</dbReference>
<dbReference type="InterPro" id="IPR020843">
    <property type="entry name" value="ER"/>
</dbReference>
<dbReference type="InterPro" id="IPR011032">
    <property type="entry name" value="GroES-like_sf"/>
</dbReference>
<feature type="domain" description="Carrier" evidence="12">
    <location>
        <begin position="1985"/>
        <end position="2060"/>
    </location>
</feature>
<dbReference type="InterPro" id="IPR049900">
    <property type="entry name" value="PKS_mFAS_DH"/>
</dbReference>
<keyword evidence="7" id="KW-0511">Multifunctional enzyme</keyword>
<dbReference type="Pfam" id="PF00109">
    <property type="entry name" value="ketoacyl-synt"/>
    <property type="match status" value="1"/>
</dbReference>
<feature type="region of interest" description="Disordered" evidence="11">
    <location>
        <begin position="457"/>
        <end position="504"/>
    </location>
</feature>
<dbReference type="GO" id="GO:0004315">
    <property type="term" value="F:3-oxoacyl-[acyl-carrier-protein] synthase activity"/>
    <property type="evidence" value="ECO:0007669"/>
    <property type="project" value="InterPro"/>
</dbReference>
<dbReference type="InterPro" id="IPR049551">
    <property type="entry name" value="PKS_DH_C"/>
</dbReference>
<dbReference type="Gene3D" id="1.10.1200.10">
    <property type="entry name" value="ACP-like"/>
    <property type="match status" value="1"/>
</dbReference>
<evidence type="ECO:0000313" key="15">
    <source>
        <dbReference type="EMBL" id="MBB6351427.1"/>
    </source>
</evidence>
<evidence type="ECO:0000256" key="8">
    <source>
        <dbReference type="ARBA" id="ARBA00023315"/>
    </source>
</evidence>
<organism evidence="15 16">
    <name type="scientific">Nonomuraea muscovyensis</name>
    <dbReference type="NCBI Taxonomy" id="1124761"/>
    <lineage>
        <taxon>Bacteria</taxon>
        <taxon>Bacillati</taxon>
        <taxon>Actinomycetota</taxon>
        <taxon>Actinomycetes</taxon>
        <taxon>Streptosporangiales</taxon>
        <taxon>Streptosporangiaceae</taxon>
        <taxon>Nonomuraea</taxon>
    </lineage>
</organism>
<dbReference type="RefSeq" id="WP_185089185.1">
    <property type="nucleotide sequence ID" value="NZ_JACHJB010000004.1"/>
</dbReference>
<dbReference type="PROSITE" id="PS52019">
    <property type="entry name" value="PKS_MFAS_DH"/>
    <property type="match status" value="1"/>
</dbReference>
<dbReference type="Pfam" id="PF02801">
    <property type="entry name" value="Ketoacyl-synt_C"/>
    <property type="match status" value="1"/>
</dbReference>
<dbReference type="InterPro" id="IPR020841">
    <property type="entry name" value="PKS_Beta-ketoAc_synthase_dom"/>
</dbReference>
<evidence type="ECO:0000256" key="6">
    <source>
        <dbReference type="ARBA" id="ARBA00023194"/>
    </source>
</evidence>
<evidence type="ECO:0000313" key="16">
    <source>
        <dbReference type="Proteomes" id="UP000583800"/>
    </source>
</evidence>
<dbReference type="Gene3D" id="3.30.70.3290">
    <property type="match status" value="2"/>
</dbReference>
<comment type="caution">
    <text evidence="15">The sequence shown here is derived from an EMBL/GenBank/DDBJ whole genome shotgun (WGS) entry which is preliminary data.</text>
</comment>
<evidence type="ECO:0000256" key="7">
    <source>
        <dbReference type="ARBA" id="ARBA00023268"/>
    </source>
</evidence>
<dbReference type="InterPro" id="IPR013968">
    <property type="entry name" value="PKS_KR"/>
</dbReference>
<protein>
    <submittedName>
        <fullName evidence="15">Acyl transferase domain-containing protein/acyl carrier protein</fullName>
    </submittedName>
</protein>
<evidence type="ECO:0000256" key="9">
    <source>
        <dbReference type="PROSITE-ProRule" id="PRU01363"/>
    </source>
</evidence>
<dbReference type="InterPro" id="IPR018201">
    <property type="entry name" value="Ketoacyl_synth_AS"/>
</dbReference>
<dbReference type="InterPro" id="IPR014043">
    <property type="entry name" value="Acyl_transferase_dom"/>
</dbReference>
<sequence length="2137" mass="221793">MANDDKLREYLKRATADLQKANRRLREWEAREHEPIAIVSMSCRLPGGVRTPEELWRLVDAGEEAVSSFPADRGWDLERLFDPDPEASGAAYVTKGGFLEDAGDFDAGFFGMSPREALASDPQQRLLLETSWELLERAGIRPNALRGTRTGVFVGAAYSGYGVGAAPAGVEGHLLTGASTAVMSGRISYVLGLEGPAVTVDTACSSSLVALHLACESLRKGECSMALAGGATIISIPEIFVEFSRQRGLAPDGHCKAFADAADGTVFSEGVGLVLLERLSEARRRGHRVLAVVRGSAVNQDGASNGLTAPSGPSQQRVIRAALAAARLSPDEVDAVEAHGTGTMLGDPIEAQALLATYGQQREVPLWLGSVKSNIGHAQAAAGVAGVIKTVLALGQGRLPASLHVDAPTSHVDWSAGRVSLLTRAVDWPEAGRPRRAGVSSFGISGTNAHVILEQAPEEEPAQAVGQSPEEEPAQAVGQSPEEEPAQAVGQSPEEEPAQAVGQSPEDVAGVALPVPVVVSGRGEGGVSAWAARLGADLAGRSGVSVADVGHSLVVSRAGLERRAVVVAADRQELVAGLSGPLSAELVVEGKTAWLFPGQGSQRLGMGRELAGAFPVFAGALEEVLGGFGELGERVRGVMWSEPERVDQTLFAQCGLFAVEVAMARLLESWGLRPDVVAGHSIGELAAAFVAGVWSLSDACALVAARGRLMQGLPSGGAMVAVAAGLEQVGDVLGDGVEVAAVNGPASVVLSGVESGVVAAVERLVGRGVRCRRLPVSHGFHSALMEPMLGEFRVVAEGLSYRRARVAVVSNLTGGPAGDRLLDPEYWVAHVRGTVRFADGVGFLAESGVVTCLEVGPGRVLSGLGSQVVGDRVGFVALSGGGESQVRALVSGVGRAYARGVGVDWGAFYGPLRPRRVDLPTYPFQRQRYWLTPENVSDAAGLGLVAAGHPLAGAIVPLAERDELVMTGQVSLAAQPWLADHTIMDTPLLPGTALVELALHAGAHVGCPVVEELTLHAPLVLTREGAALHVTVAAPGDDGTRPVTIHSHTLSGGWTRHADGLLTPARADDTRDNVLASWPPPGATPLDVTGFYERLAEQGVSYGPVFRGLTAAWADDQHVYAEVTLPDTVRDGPGYGLHPALFDAALHGIDLTDPGDDTVRLPFTWTGVTLHATGASALRVRLTPGPSAVALEAADDLGNPVASIDGLVLREVTADRLTQPLDRLLHQLTWTPVTPAQESGAHRWIDPAGPIPADVAAGELLLAEPATPLDALTTEESVRAALRQALALLQAWLAEDRPQGARLAFVTGDAVDGHDVAAAAVWGLVRSAQAEHPGLVALADLDAAPASRDLLPAALATGEDQLRIRDGKAQAARLARAGGFLTPPAGRADDAGAGGEPGRRPAAWRIDSEDKGSLDKLTAVPAPEAAAPLGDGEVRIAVRAAGVNFRDVLNALGMYPGESGPMGLEGAGVVVETGPGVTGLTPGDRVLGMFDGGAFGPLAVTDHRQVAPLPEGWTFAEGAAVPVAFLTAYYGLVDLAGLRAGERVLIHAAAGGVGMAAVQIARHLGAEVFGTASPGKWEATGLDEEHLASSRTLDFEEKFPPVDVVLNSLAGEFTDASLRLLKPGGRFIEMGKTDIRTGPGYTAFDLGDAGAARIGEMLRHLLTLFGDGHLHAHPRACWDVRQAKDAFRHMQQARHIGKVVLTVPAPLDPDGTVLVTGGTGGLGALAARHLVTAHGLRRLLLTSRSGPDAPGAAALRDELTGLGATVEIAACDAADRGALAKLLTGRSLTAVVHCAGVLDDGAITSLTPERLDRVLRPKADAVLHLHELTRHHDLRAFVLFSSMAGTAGSTGQGNYAAANAFLDAFARARRARGLPALSLAWGPWAAGMLDGLGQAELARLAREGVVPLTAADGLALLDAALSRPEPVLLPARFDVKALAARGESLPPLLRGLLPARRDRRAAAPRREQADLAARLAALGEDERRDHVLGLVLGQVADVLGHGSAESVDREQAFDDLGFDSLTAVELRNRLSAAAGRPLPSTLVFDHATPVALADFLLGELAPADAPAGERVLRELDRVAALLAGLDADEETRSIVAARLSGLLTRWRGEGPGGGTGGTGGIETASADELLALIDKGL</sequence>
<dbReference type="SUPFAM" id="SSF53901">
    <property type="entry name" value="Thiolase-like"/>
    <property type="match status" value="1"/>
</dbReference>
<dbReference type="InterPro" id="IPR001227">
    <property type="entry name" value="Ac_transferase_dom_sf"/>
</dbReference>
<dbReference type="InterPro" id="IPR016035">
    <property type="entry name" value="Acyl_Trfase/lysoPLipase"/>
</dbReference>
<dbReference type="InterPro" id="IPR002364">
    <property type="entry name" value="Quin_OxRdtase/zeta-crystal_CS"/>
</dbReference>
<dbReference type="GO" id="GO:0004312">
    <property type="term" value="F:fatty acid synthase activity"/>
    <property type="evidence" value="ECO:0007669"/>
    <property type="project" value="TreeGrafter"/>
</dbReference>